<dbReference type="Pfam" id="PF14824">
    <property type="entry name" value="Sirohm_synth_M"/>
    <property type="match status" value="1"/>
</dbReference>
<dbReference type="InterPro" id="IPR006367">
    <property type="entry name" value="Sirohaem_synthase_N"/>
</dbReference>
<accession>A0AAE3KT16</accession>
<sequence>MNTLFPIFLKAEQMTILIVGGGNVGLEKLEALLKNSPLSHIVLVAPEIKSEIVELSKSHKIELFYEPYRVEHLHDKNIVIVGTDRPEVNKQVQIDCKSMGILVNVADTPDLCDFYLGSVVTKGDLKIGISTNGKSPTFAKRIREMLQDIIPENIQETLDNLQKIRNSLKGDFEYKVKKMNEITTISKEEK</sequence>
<evidence type="ECO:0000313" key="8">
    <source>
        <dbReference type="EMBL" id="MCP9763224.1"/>
    </source>
</evidence>
<dbReference type="SUPFAM" id="SSF51735">
    <property type="entry name" value="NAD(P)-binding Rossmann-fold domains"/>
    <property type="match status" value="1"/>
</dbReference>
<keyword evidence="3" id="KW-0560">Oxidoreductase</keyword>
<gene>
    <name evidence="8" type="ORF">EGI31_09665</name>
</gene>
<protein>
    <recommendedName>
        <fullName evidence="2">precorrin-2 dehydrogenase</fullName>
        <ecNumber evidence="2">1.3.1.76</ecNumber>
    </recommendedName>
</protein>
<dbReference type="Gene3D" id="3.40.50.720">
    <property type="entry name" value="NAD(P)-binding Rossmann-like Domain"/>
    <property type="match status" value="1"/>
</dbReference>
<evidence type="ECO:0000256" key="5">
    <source>
        <dbReference type="ARBA" id="ARBA00023244"/>
    </source>
</evidence>
<dbReference type="GO" id="GO:0043115">
    <property type="term" value="F:precorrin-2 dehydrogenase activity"/>
    <property type="evidence" value="ECO:0007669"/>
    <property type="project" value="UniProtKB-EC"/>
</dbReference>
<comment type="caution">
    <text evidence="8">The sequence shown here is derived from an EMBL/GenBank/DDBJ whole genome shotgun (WGS) entry which is preliminary data.</text>
</comment>
<dbReference type="Gene3D" id="1.10.8.610">
    <property type="entry name" value="SirC, precorrin-2 dehydrogenase, C-terminal helical domain-like"/>
    <property type="match status" value="1"/>
</dbReference>
<keyword evidence="9" id="KW-1185">Reference proteome</keyword>
<evidence type="ECO:0000256" key="6">
    <source>
        <dbReference type="ARBA" id="ARBA00047561"/>
    </source>
</evidence>
<keyword evidence="4" id="KW-0520">NAD</keyword>
<evidence type="ECO:0000256" key="2">
    <source>
        <dbReference type="ARBA" id="ARBA00012400"/>
    </source>
</evidence>
<dbReference type="GO" id="GO:0019354">
    <property type="term" value="P:siroheme biosynthetic process"/>
    <property type="evidence" value="ECO:0007669"/>
    <property type="project" value="InterPro"/>
</dbReference>
<organism evidence="8 9">
    <name type="scientific">Lacihabitans soyangensis</name>
    <dbReference type="NCBI Taxonomy" id="869394"/>
    <lineage>
        <taxon>Bacteria</taxon>
        <taxon>Pseudomonadati</taxon>
        <taxon>Bacteroidota</taxon>
        <taxon>Cytophagia</taxon>
        <taxon>Cytophagales</taxon>
        <taxon>Leadbetterellaceae</taxon>
        <taxon>Lacihabitans</taxon>
    </lineage>
</organism>
<evidence type="ECO:0000256" key="3">
    <source>
        <dbReference type="ARBA" id="ARBA00023002"/>
    </source>
</evidence>
<comment type="pathway">
    <text evidence="1">Porphyrin-containing compound metabolism; siroheme biosynthesis; sirohydrochlorin from precorrin-2: step 1/1.</text>
</comment>
<keyword evidence="5" id="KW-0627">Porphyrin biosynthesis</keyword>
<dbReference type="GO" id="GO:0004325">
    <property type="term" value="F:ferrochelatase activity"/>
    <property type="evidence" value="ECO:0007669"/>
    <property type="project" value="InterPro"/>
</dbReference>
<name>A0AAE3KT16_9BACT</name>
<evidence type="ECO:0000313" key="9">
    <source>
        <dbReference type="Proteomes" id="UP001204144"/>
    </source>
</evidence>
<dbReference type="PANTHER" id="PTHR35330:SF1">
    <property type="entry name" value="SIROHEME BIOSYNTHESIS PROTEIN MET8"/>
    <property type="match status" value="1"/>
</dbReference>
<evidence type="ECO:0000256" key="1">
    <source>
        <dbReference type="ARBA" id="ARBA00005010"/>
    </source>
</evidence>
<dbReference type="Pfam" id="PF13241">
    <property type="entry name" value="NAD_binding_7"/>
    <property type="match status" value="1"/>
</dbReference>
<dbReference type="RefSeq" id="WP_255037009.1">
    <property type="nucleotide sequence ID" value="NZ_RJUF01000022.1"/>
</dbReference>
<dbReference type="AlphaFoldDB" id="A0AAE3KT16"/>
<dbReference type="Proteomes" id="UP001204144">
    <property type="component" value="Unassembled WGS sequence"/>
</dbReference>
<dbReference type="InterPro" id="IPR042518">
    <property type="entry name" value="SirC_C"/>
</dbReference>
<feature type="domain" description="Siroheme synthase central" evidence="7">
    <location>
        <begin position="123"/>
        <end position="147"/>
    </location>
</feature>
<dbReference type="PANTHER" id="PTHR35330">
    <property type="entry name" value="SIROHEME BIOSYNTHESIS PROTEIN MET8"/>
    <property type="match status" value="1"/>
</dbReference>
<dbReference type="SUPFAM" id="SSF75615">
    <property type="entry name" value="Siroheme synthase middle domains-like"/>
    <property type="match status" value="1"/>
</dbReference>
<proteinExistence type="predicted"/>
<dbReference type="InterPro" id="IPR028161">
    <property type="entry name" value="Met8-like"/>
</dbReference>
<comment type="catalytic activity">
    <reaction evidence="6">
        <text>precorrin-2 + NAD(+) = sirohydrochlorin + NADH + 2 H(+)</text>
        <dbReference type="Rhea" id="RHEA:15613"/>
        <dbReference type="ChEBI" id="CHEBI:15378"/>
        <dbReference type="ChEBI" id="CHEBI:57540"/>
        <dbReference type="ChEBI" id="CHEBI:57945"/>
        <dbReference type="ChEBI" id="CHEBI:58351"/>
        <dbReference type="ChEBI" id="CHEBI:58827"/>
        <dbReference type="EC" id="1.3.1.76"/>
    </reaction>
</comment>
<evidence type="ECO:0000259" key="7">
    <source>
        <dbReference type="Pfam" id="PF14824"/>
    </source>
</evidence>
<evidence type="ECO:0000256" key="4">
    <source>
        <dbReference type="ARBA" id="ARBA00023027"/>
    </source>
</evidence>
<dbReference type="InterPro" id="IPR028281">
    <property type="entry name" value="Sirohaem_synthase_central"/>
</dbReference>
<dbReference type="EC" id="1.3.1.76" evidence="2"/>
<dbReference type="NCBIfam" id="TIGR01470">
    <property type="entry name" value="cysG_Nterm"/>
    <property type="match status" value="1"/>
</dbReference>
<dbReference type="EMBL" id="RJUF01000022">
    <property type="protein sequence ID" value="MCP9763224.1"/>
    <property type="molecule type" value="Genomic_DNA"/>
</dbReference>
<reference evidence="8 9" key="1">
    <citation type="submission" date="2018-11" db="EMBL/GenBank/DDBJ databases">
        <title>Novel bacteria species description.</title>
        <authorList>
            <person name="Han J.-H."/>
        </authorList>
    </citation>
    <scope>NUCLEOTIDE SEQUENCE [LARGE SCALE GENOMIC DNA]</scope>
    <source>
        <strain evidence="8 9">KCTC23259</strain>
    </source>
</reference>
<dbReference type="InterPro" id="IPR036291">
    <property type="entry name" value="NAD(P)-bd_dom_sf"/>
</dbReference>